<evidence type="ECO:0000313" key="1">
    <source>
        <dbReference type="EMBL" id="OAN50526.1"/>
    </source>
</evidence>
<reference evidence="1 2" key="1">
    <citation type="submission" date="2016-04" db="EMBL/GenBank/DDBJ databases">
        <title>Draft genome sequence of freshwater magnetotactic bacteria Magnetospirillum marisnigri SP-1 and Magnetospirillum moscoviense BB-1.</title>
        <authorList>
            <person name="Koziaeva V."/>
            <person name="Dziuba M.V."/>
            <person name="Ivanov T.M."/>
            <person name="Kuznetsov B."/>
            <person name="Grouzdev D.S."/>
        </authorList>
    </citation>
    <scope>NUCLEOTIDE SEQUENCE [LARGE SCALE GENOMIC DNA]</scope>
    <source>
        <strain evidence="1 2">SP-1</strain>
    </source>
</reference>
<dbReference type="AlphaFoldDB" id="A0A178MP89"/>
<proteinExistence type="predicted"/>
<dbReference type="PANTHER" id="PTHR39206:SF1">
    <property type="entry name" value="SLL8004 PROTEIN"/>
    <property type="match status" value="1"/>
</dbReference>
<dbReference type="EMBL" id="LWQT01000053">
    <property type="protein sequence ID" value="OAN50526.1"/>
    <property type="molecule type" value="Genomic_DNA"/>
</dbReference>
<dbReference type="InterPro" id="IPR027417">
    <property type="entry name" value="P-loop_NTPase"/>
</dbReference>
<dbReference type="STRING" id="1285242.A6A04_18210"/>
<protein>
    <submittedName>
        <fullName evidence="1">Zeta toxin family protein</fullName>
    </submittedName>
</protein>
<keyword evidence="2" id="KW-1185">Reference proteome</keyword>
<dbReference type="RefSeq" id="WP_068492280.1">
    <property type="nucleotide sequence ID" value="NZ_LWQT01000053.1"/>
</dbReference>
<dbReference type="OrthoDB" id="9791543at2"/>
<comment type="caution">
    <text evidence="1">The sequence shown here is derived from an EMBL/GenBank/DDBJ whole genome shotgun (WGS) entry which is preliminary data.</text>
</comment>
<dbReference type="Proteomes" id="UP000078428">
    <property type="component" value="Unassembled WGS sequence"/>
</dbReference>
<gene>
    <name evidence="1" type="ORF">A6A04_18210</name>
</gene>
<accession>A0A178MP89</accession>
<dbReference type="PANTHER" id="PTHR39206">
    <property type="entry name" value="SLL8004 PROTEIN"/>
    <property type="match status" value="1"/>
</dbReference>
<organism evidence="1 2">
    <name type="scientific">Paramagnetospirillum marisnigri</name>
    <dbReference type="NCBI Taxonomy" id="1285242"/>
    <lineage>
        <taxon>Bacteria</taxon>
        <taxon>Pseudomonadati</taxon>
        <taxon>Pseudomonadota</taxon>
        <taxon>Alphaproteobacteria</taxon>
        <taxon>Rhodospirillales</taxon>
        <taxon>Magnetospirillaceae</taxon>
        <taxon>Paramagnetospirillum</taxon>
    </lineage>
</organism>
<evidence type="ECO:0000313" key="2">
    <source>
        <dbReference type="Proteomes" id="UP000078428"/>
    </source>
</evidence>
<dbReference type="SUPFAM" id="SSF52540">
    <property type="entry name" value="P-loop containing nucleoside triphosphate hydrolases"/>
    <property type="match status" value="1"/>
</dbReference>
<sequence>MHQIWIVAGPNGSGKTTLARRHLVDRLPVVNPDEIARTLNPSNPNDPAAAIRAGRQALALRGHLLADRRSFAIETTLSGNQELALMRDAKAAGYKVNLIFIATESPIVSMGRIASRVSDGGHRVSGADVERRYRRSMDNLPQALALADRAWLLDNSRARMRLIAAIEHNQVKSQASTLPRWVRGAKLQVLETGLSL</sequence>
<dbReference type="Gene3D" id="3.40.50.300">
    <property type="entry name" value="P-loop containing nucleotide triphosphate hydrolases"/>
    <property type="match status" value="1"/>
</dbReference>
<name>A0A178MP89_9PROT</name>
<dbReference type="Pfam" id="PF13671">
    <property type="entry name" value="AAA_33"/>
    <property type="match status" value="1"/>
</dbReference>